<dbReference type="OMA" id="DKCDYCK"/>
<dbReference type="AlphaFoldDB" id="M7Z7A1"/>
<dbReference type="InterPro" id="IPR036047">
    <property type="entry name" value="F-box-like_dom_sf"/>
</dbReference>
<evidence type="ECO:0000256" key="2">
    <source>
        <dbReference type="RuleBase" id="RU000411"/>
    </source>
</evidence>
<dbReference type="CDD" id="cd02043">
    <property type="entry name" value="serpinP_plants"/>
    <property type="match status" value="1"/>
</dbReference>
<dbReference type="InterPro" id="IPR042178">
    <property type="entry name" value="Serpin_sf_1"/>
</dbReference>
<dbReference type="PROSITE" id="PS00284">
    <property type="entry name" value="SERPIN"/>
    <property type="match status" value="1"/>
</dbReference>
<protein>
    <submittedName>
        <fullName evidence="4">Putative serpin-Z12</fullName>
    </submittedName>
</protein>
<evidence type="ECO:0000313" key="4">
    <source>
        <dbReference type="EMBL" id="EMS55882.1"/>
    </source>
</evidence>
<dbReference type="STRING" id="4572.M7Z7A1"/>
<dbReference type="Gene3D" id="2.30.39.10">
    <property type="entry name" value="Alpha-1-antitrypsin, domain 1"/>
    <property type="match status" value="1"/>
</dbReference>
<dbReference type="InterPro" id="IPR023796">
    <property type="entry name" value="Serpin_dom"/>
</dbReference>
<feature type="domain" description="Serpin" evidence="3">
    <location>
        <begin position="250"/>
        <end position="623"/>
    </location>
</feature>
<dbReference type="Gene3D" id="3.30.497.10">
    <property type="entry name" value="Antithrombin, subunit I, domain 2"/>
    <property type="match status" value="1"/>
</dbReference>
<reference evidence="4" key="1">
    <citation type="journal article" date="2013" name="Nature">
        <title>Draft genome of the wheat A-genome progenitor Triticum urartu.</title>
        <authorList>
            <person name="Ling H.Q."/>
            <person name="Zhao S."/>
            <person name="Liu D."/>
            <person name="Wang J."/>
            <person name="Sun H."/>
            <person name="Zhang C."/>
            <person name="Fan H."/>
            <person name="Li D."/>
            <person name="Dong L."/>
            <person name="Tao Y."/>
            <person name="Gao C."/>
            <person name="Wu H."/>
            <person name="Li Y."/>
            <person name="Cui Y."/>
            <person name="Guo X."/>
            <person name="Zheng S."/>
            <person name="Wang B."/>
            <person name="Yu K."/>
            <person name="Liang Q."/>
            <person name="Yang W."/>
            <person name="Lou X."/>
            <person name="Chen J."/>
            <person name="Feng M."/>
            <person name="Jian J."/>
            <person name="Zhang X."/>
            <person name="Luo G."/>
            <person name="Jiang Y."/>
            <person name="Liu J."/>
            <person name="Wang Z."/>
            <person name="Sha Y."/>
            <person name="Zhang B."/>
            <person name="Wu H."/>
            <person name="Tang D."/>
            <person name="Shen Q."/>
            <person name="Xue P."/>
            <person name="Zou S."/>
            <person name="Wang X."/>
            <person name="Liu X."/>
            <person name="Wang F."/>
            <person name="Yang Y."/>
            <person name="An X."/>
            <person name="Dong Z."/>
            <person name="Zhang K."/>
            <person name="Zhang X."/>
            <person name="Luo M.C."/>
            <person name="Dvorak J."/>
            <person name="Tong Y."/>
            <person name="Wang J."/>
            <person name="Yang H."/>
            <person name="Li Z."/>
            <person name="Wang D."/>
            <person name="Zhang A."/>
            <person name="Wang J."/>
        </authorList>
    </citation>
    <scope>NUCLEOTIDE SEQUENCE</scope>
</reference>
<dbReference type="InterPro" id="IPR023795">
    <property type="entry name" value="Serpin_CS"/>
</dbReference>
<evidence type="ECO:0000256" key="1">
    <source>
        <dbReference type="ARBA" id="ARBA00009500"/>
    </source>
</evidence>
<dbReference type="SMART" id="SM00093">
    <property type="entry name" value="SERPIN"/>
    <property type="match status" value="1"/>
</dbReference>
<sequence length="623" mass="68049">MASTADNEAVFGDEFVADEILARLPARCAVRCIGLSKRFRQLLRSPHFWLRHLRLGAPGLELPRAACLYDKCDYCKTTYFNAVGPAFALEHTVNLEHSSWYANTCNGLVLLAARSSLDGVVFNPATKEEVRLSVPSLPPPAAPEDDDGYVLRRFLGFGYAPSSKVYKALISEFVADGNSTTITLMVASLDSVGCQQVPRTVFSCDKEILSEHSLHTAVVLCLALFAAWRLCSTLFADAPPRPLVRDASCLPLAREVGVRAAAGTGSNFVVSPLSIHAAFAMVTAGAWGDTRRELLRFLGSASLHELHHAPANELVGRLNGLPQTSFACDVSVDRRLALRREFMATRASRYGATAEAVDFVSGAEQVRLRVNAFVADATKQLIRDILPPGSIDSSTTVVLANALYFKGAWSYPFDVLTAPFHVPGGTTVGVPAMTTGRSQYIALYPGFRALKLPYKNDVLRQADAFYMLILLPDSGTLSLADLYDKAVSTPEFIRKHTPVEEVPVGQFMVPKFKFRFEFEASSDMQKLGVTRAFKGGDFSGMVGGKDGHGHGRLSISRVYHKAAIEVDEQGTVAAAVTVIRMDGSAFEKKEPPHLVDFVADRPFLFAMVEVMWSILWLVNWIST</sequence>
<dbReference type="PANTHER" id="PTHR11461:SF368">
    <property type="entry name" value="SERPIN DOMAIN-CONTAINING PROTEIN"/>
    <property type="match status" value="1"/>
</dbReference>
<dbReference type="Pfam" id="PF00079">
    <property type="entry name" value="Serpin"/>
    <property type="match status" value="1"/>
</dbReference>
<dbReference type="EMBL" id="KD165329">
    <property type="protein sequence ID" value="EMS55882.1"/>
    <property type="molecule type" value="Genomic_DNA"/>
</dbReference>
<dbReference type="GO" id="GO:0005615">
    <property type="term" value="C:extracellular space"/>
    <property type="evidence" value="ECO:0007669"/>
    <property type="project" value="InterPro"/>
</dbReference>
<dbReference type="eggNOG" id="KOG2392">
    <property type="taxonomic scope" value="Eukaryota"/>
</dbReference>
<dbReference type="InterPro" id="IPR036186">
    <property type="entry name" value="Serpin_sf"/>
</dbReference>
<evidence type="ECO:0000259" key="3">
    <source>
        <dbReference type="SMART" id="SM00093"/>
    </source>
</evidence>
<dbReference type="InterPro" id="IPR042185">
    <property type="entry name" value="Serpin_sf_2"/>
</dbReference>
<name>M7Z7A1_TRIUA</name>
<dbReference type="SUPFAM" id="SSF56574">
    <property type="entry name" value="Serpins"/>
    <property type="match status" value="1"/>
</dbReference>
<dbReference type="InterPro" id="IPR000215">
    <property type="entry name" value="Serpin_fam"/>
</dbReference>
<dbReference type="Pfam" id="PF00646">
    <property type="entry name" value="F-box"/>
    <property type="match status" value="1"/>
</dbReference>
<dbReference type="GO" id="GO:0004867">
    <property type="term" value="F:serine-type endopeptidase inhibitor activity"/>
    <property type="evidence" value="ECO:0007669"/>
    <property type="project" value="InterPro"/>
</dbReference>
<organism evidence="4">
    <name type="scientific">Triticum urartu</name>
    <name type="common">Red wild einkorn</name>
    <name type="synonym">Crithodium urartu</name>
    <dbReference type="NCBI Taxonomy" id="4572"/>
    <lineage>
        <taxon>Eukaryota</taxon>
        <taxon>Viridiplantae</taxon>
        <taxon>Streptophyta</taxon>
        <taxon>Embryophyta</taxon>
        <taxon>Tracheophyta</taxon>
        <taxon>Spermatophyta</taxon>
        <taxon>Magnoliopsida</taxon>
        <taxon>Liliopsida</taxon>
        <taxon>Poales</taxon>
        <taxon>Poaceae</taxon>
        <taxon>BOP clade</taxon>
        <taxon>Pooideae</taxon>
        <taxon>Triticodae</taxon>
        <taxon>Triticeae</taxon>
        <taxon>Triticinae</taxon>
        <taxon>Triticum</taxon>
    </lineage>
</organism>
<accession>M7Z7A1</accession>
<dbReference type="PANTHER" id="PTHR11461">
    <property type="entry name" value="SERINE PROTEASE INHIBITOR, SERPIN"/>
    <property type="match status" value="1"/>
</dbReference>
<dbReference type="InterPro" id="IPR001810">
    <property type="entry name" value="F-box_dom"/>
</dbReference>
<dbReference type="SUPFAM" id="SSF81383">
    <property type="entry name" value="F-box domain"/>
    <property type="match status" value="1"/>
</dbReference>
<proteinExistence type="inferred from homology"/>
<gene>
    <name evidence="4" type="ORF">TRIUR3_33174</name>
</gene>
<comment type="similarity">
    <text evidence="1 2">Belongs to the serpin family.</text>
</comment>